<evidence type="ECO:0000313" key="7">
    <source>
        <dbReference type="EMBL" id="KAH8695299.1"/>
    </source>
</evidence>
<feature type="domain" description="Zn(2)-C6 fungal-type" evidence="6">
    <location>
        <begin position="10"/>
        <end position="38"/>
    </location>
</feature>
<gene>
    <name evidence="7" type="ORF">BGW36DRAFT_382454</name>
</gene>
<protein>
    <recommendedName>
        <fullName evidence="6">Zn(2)-C6 fungal-type domain-containing protein</fullName>
    </recommendedName>
</protein>
<keyword evidence="5" id="KW-0812">Transmembrane</keyword>
<organism evidence="7 8">
    <name type="scientific">Talaromyces proteolyticus</name>
    <dbReference type="NCBI Taxonomy" id="1131652"/>
    <lineage>
        <taxon>Eukaryota</taxon>
        <taxon>Fungi</taxon>
        <taxon>Dikarya</taxon>
        <taxon>Ascomycota</taxon>
        <taxon>Pezizomycotina</taxon>
        <taxon>Eurotiomycetes</taxon>
        <taxon>Eurotiomycetidae</taxon>
        <taxon>Eurotiales</taxon>
        <taxon>Trichocomaceae</taxon>
        <taxon>Talaromyces</taxon>
        <taxon>Talaromyces sect. Bacilispori</taxon>
    </lineage>
</organism>
<evidence type="ECO:0000313" key="8">
    <source>
        <dbReference type="Proteomes" id="UP001201262"/>
    </source>
</evidence>
<reference evidence="7" key="1">
    <citation type="submission" date="2021-12" db="EMBL/GenBank/DDBJ databases">
        <title>Convergent genome expansion in fungi linked to evolution of root-endophyte symbiosis.</title>
        <authorList>
            <consortium name="DOE Joint Genome Institute"/>
            <person name="Ke Y.-H."/>
            <person name="Bonito G."/>
            <person name="Liao H.-L."/>
            <person name="Looney B."/>
            <person name="Rojas-Flechas A."/>
            <person name="Nash J."/>
            <person name="Hameed K."/>
            <person name="Schadt C."/>
            <person name="Martin F."/>
            <person name="Crous P.W."/>
            <person name="Miettinen O."/>
            <person name="Magnuson J.K."/>
            <person name="Labbe J."/>
            <person name="Jacobson D."/>
            <person name="Doktycz M.J."/>
            <person name="Veneault-Fourrey C."/>
            <person name="Kuo A."/>
            <person name="Mondo S."/>
            <person name="Calhoun S."/>
            <person name="Riley R."/>
            <person name="Ohm R."/>
            <person name="LaButti K."/>
            <person name="Andreopoulos B."/>
            <person name="Pangilinan J."/>
            <person name="Nolan M."/>
            <person name="Tritt A."/>
            <person name="Clum A."/>
            <person name="Lipzen A."/>
            <person name="Daum C."/>
            <person name="Barry K."/>
            <person name="Grigoriev I.V."/>
            <person name="Vilgalys R."/>
        </authorList>
    </citation>
    <scope>NUCLEOTIDE SEQUENCE</scope>
    <source>
        <strain evidence="7">PMI_201</strain>
    </source>
</reference>
<dbReference type="GO" id="GO:0003677">
    <property type="term" value="F:DNA binding"/>
    <property type="evidence" value="ECO:0007669"/>
    <property type="project" value="UniProtKB-KW"/>
</dbReference>
<evidence type="ECO:0000259" key="6">
    <source>
        <dbReference type="PROSITE" id="PS50048"/>
    </source>
</evidence>
<dbReference type="Gene3D" id="4.10.240.10">
    <property type="entry name" value="Zn(2)-C6 fungal-type DNA-binding domain"/>
    <property type="match status" value="1"/>
</dbReference>
<accession>A0AAD4KLD4</accession>
<dbReference type="GO" id="GO:0000981">
    <property type="term" value="F:DNA-binding transcription factor activity, RNA polymerase II-specific"/>
    <property type="evidence" value="ECO:0007669"/>
    <property type="project" value="InterPro"/>
</dbReference>
<name>A0AAD4KLD4_9EURO</name>
<dbReference type="PROSITE" id="PS50048">
    <property type="entry name" value="ZN2_CY6_FUNGAL_2"/>
    <property type="match status" value="1"/>
</dbReference>
<evidence type="ECO:0000256" key="3">
    <source>
        <dbReference type="ARBA" id="ARBA00023163"/>
    </source>
</evidence>
<dbReference type="PANTHER" id="PTHR38111:SF11">
    <property type="entry name" value="TRANSCRIPTION FACTOR DOMAIN-CONTAINING PROTEIN-RELATED"/>
    <property type="match status" value="1"/>
</dbReference>
<dbReference type="PANTHER" id="PTHR38111">
    <property type="entry name" value="ZN(2)-C6 FUNGAL-TYPE DOMAIN-CONTAINING PROTEIN-RELATED"/>
    <property type="match status" value="1"/>
</dbReference>
<keyword evidence="3" id="KW-0804">Transcription</keyword>
<dbReference type="EMBL" id="JAJTJA010000008">
    <property type="protein sequence ID" value="KAH8695299.1"/>
    <property type="molecule type" value="Genomic_DNA"/>
</dbReference>
<dbReference type="Pfam" id="PF00172">
    <property type="entry name" value="Zn_clus"/>
    <property type="match status" value="1"/>
</dbReference>
<keyword evidence="1" id="KW-0805">Transcription regulation</keyword>
<dbReference type="GO" id="GO:0008270">
    <property type="term" value="F:zinc ion binding"/>
    <property type="evidence" value="ECO:0007669"/>
    <property type="project" value="InterPro"/>
</dbReference>
<evidence type="ECO:0000256" key="1">
    <source>
        <dbReference type="ARBA" id="ARBA00023015"/>
    </source>
</evidence>
<comment type="caution">
    <text evidence="7">The sequence shown here is derived from an EMBL/GenBank/DDBJ whole genome shotgun (WGS) entry which is preliminary data.</text>
</comment>
<keyword evidence="5" id="KW-0472">Membrane</keyword>
<keyword evidence="8" id="KW-1185">Reference proteome</keyword>
<feature type="transmembrane region" description="Helical" evidence="5">
    <location>
        <begin position="341"/>
        <end position="362"/>
    </location>
</feature>
<dbReference type="RefSeq" id="XP_046070441.1">
    <property type="nucleotide sequence ID" value="XM_046216541.1"/>
</dbReference>
<dbReference type="Proteomes" id="UP001201262">
    <property type="component" value="Unassembled WGS sequence"/>
</dbReference>
<dbReference type="CDD" id="cd00067">
    <property type="entry name" value="GAL4"/>
    <property type="match status" value="1"/>
</dbReference>
<dbReference type="InterPro" id="IPR036864">
    <property type="entry name" value="Zn2-C6_fun-type_DNA-bd_sf"/>
</dbReference>
<sequence length="459" mass="52672">MGRSTWTARSCRTCLKRKIKCDKVKPHCRQCQASSRKCEGYSQLVNQTLLSTITPYEHKPLSACQHWTQLLSLFLTDYLPVNHSPRQVQYCSSVSWVETFPKLMNSNLHSICGVALTALILVHNGRAQKNEVWVREGEIYYSSAVEEICSWKRIMDPSEVIRTAMVLALYEAYTSYPREVYKWRVHVRAACNFATESSLYKPDLGLRKYDIYRLETIQFLSSFMLDHEEAPWQSFSNIFEKAGQHSTDIFGFLLNILPEVSQMYEEVKHMQEIDNSTSATCPKGLLHKCLDTEKKLLGWYKELTSVHDGPLFLFTKSPSGEKNSHSISIKFPNTSIIPHLMIYWLSMVMTYTCICTAILAGAESFQNSFQIEEGRLKKRGINDFISLYTHYILHISQSQLECMNRELGIALISSATSLAVLQTSSISNERLSGVFDSRRDIDFVSEDPTCYSNRPWCLK</sequence>
<keyword evidence="2" id="KW-0238">DNA-binding</keyword>
<evidence type="ECO:0000256" key="5">
    <source>
        <dbReference type="SAM" id="Phobius"/>
    </source>
</evidence>
<dbReference type="SMART" id="SM00066">
    <property type="entry name" value="GAL4"/>
    <property type="match status" value="1"/>
</dbReference>
<dbReference type="AlphaFoldDB" id="A0AAD4KLD4"/>
<dbReference type="InterPro" id="IPR001138">
    <property type="entry name" value="Zn2Cys6_DnaBD"/>
</dbReference>
<keyword evidence="4" id="KW-0539">Nucleus</keyword>
<evidence type="ECO:0000256" key="4">
    <source>
        <dbReference type="ARBA" id="ARBA00023242"/>
    </source>
</evidence>
<proteinExistence type="predicted"/>
<keyword evidence="5" id="KW-1133">Transmembrane helix</keyword>
<evidence type="ECO:0000256" key="2">
    <source>
        <dbReference type="ARBA" id="ARBA00023125"/>
    </source>
</evidence>
<dbReference type="InterPro" id="IPR053178">
    <property type="entry name" value="Osmoadaptation_assoc"/>
</dbReference>
<dbReference type="GeneID" id="70246828"/>
<dbReference type="SUPFAM" id="SSF57701">
    <property type="entry name" value="Zn2/Cys6 DNA-binding domain"/>
    <property type="match status" value="1"/>
</dbReference>